<dbReference type="Proteomes" id="UP001165568">
    <property type="component" value="Unassembled WGS sequence"/>
</dbReference>
<evidence type="ECO:0000313" key="1">
    <source>
        <dbReference type="EMBL" id="MCV9880002.1"/>
    </source>
</evidence>
<protein>
    <submittedName>
        <fullName evidence="1">Uncharacterized protein</fullName>
    </submittedName>
</protein>
<organism evidence="1 4">
    <name type="scientific">Brenneria izbisi</name>
    <dbReference type="NCBI Taxonomy" id="2939450"/>
    <lineage>
        <taxon>Bacteria</taxon>
        <taxon>Pseudomonadati</taxon>
        <taxon>Pseudomonadota</taxon>
        <taxon>Gammaproteobacteria</taxon>
        <taxon>Enterobacterales</taxon>
        <taxon>Pectobacteriaceae</taxon>
        <taxon>Brenneria</taxon>
    </lineage>
</organism>
<dbReference type="AlphaFoldDB" id="A0AA41Y3G3"/>
<comment type="caution">
    <text evidence="1">The sequence shown here is derived from an EMBL/GenBank/DDBJ whole genome shotgun (WGS) entry which is preliminary data.</text>
</comment>
<reference evidence="1" key="1">
    <citation type="submission" date="2022-04" db="EMBL/GenBank/DDBJ databases">
        <title>Brenneria sp. isolated from walnut trees in Serbia.</title>
        <authorList>
            <person name="Gasic K."/>
            <person name="Zlatkovic N."/>
            <person name="Kuzmanovic N."/>
        </authorList>
    </citation>
    <scope>NUCLEOTIDE SEQUENCE</scope>
    <source>
        <strain evidence="2">KBI 423</strain>
        <strain evidence="1">KBI 447</strain>
    </source>
</reference>
<evidence type="ECO:0000313" key="2">
    <source>
        <dbReference type="EMBL" id="MCV9883391.1"/>
    </source>
</evidence>
<gene>
    <name evidence="1" type="ORF">NC803_14220</name>
    <name evidence="2" type="ORF">NC856_14045</name>
</gene>
<evidence type="ECO:0000313" key="3">
    <source>
        <dbReference type="Proteomes" id="UP001165568"/>
    </source>
</evidence>
<proteinExistence type="predicted"/>
<dbReference type="RefSeq" id="WP_264091045.1">
    <property type="nucleotide sequence ID" value="NZ_JAMPJT010000011.1"/>
</dbReference>
<name>A0AA41Y3G3_9GAMM</name>
<dbReference type="EMBL" id="JAMPJT010000011">
    <property type="protein sequence ID" value="MCV9880002.1"/>
    <property type="molecule type" value="Genomic_DNA"/>
</dbReference>
<dbReference type="EMBL" id="JAMPJU010000011">
    <property type="protein sequence ID" value="MCV9883391.1"/>
    <property type="molecule type" value="Genomic_DNA"/>
</dbReference>
<accession>A0AA41Y3G3</accession>
<sequence length="284" mass="31335">MEISNSVQLETNLYNLKKQDEPRGLVYGTIPELTHDTDSVQISTEGRQLAASAVVEHTARYFFTPQINESLSRVLQNQSSEVQETVYGIIQSNFMTSGNSDEESAALRELGMTQAGYIAANYMQGAEAREFMDTIRRIVAIANTKTTDPETGQVSYATLPQRPVGAPEDYIKSTDLMRLYEPETLEALENALAENKDWANILTSFTLKAINHPTWVKDYRAAVAEQVEEMQESVGSSRFQSASTASLADFSAGIAQLIAGDAFTDTRFLTNNMAAFIRKLGAFA</sequence>
<evidence type="ECO:0000313" key="4">
    <source>
        <dbReference type="Proteomes" id="UP001165569"/>
    </source>
</evidence>
<dbReference type="Proteomes" id="UP001165569">
    <property type="component" value="Unassembled WGS sequence"/>
</dbReference>
<keyword evidence="3" id="KW-1185">Reference proteome</keyword>